<comment type="caution">
    <text evidence="1">The sequence shown here is derived from an EMBL/GenBank/DDBJ whole genome shotgun (WGS) entry which is preliminary data.</text>
</comment>
<proteinExistence type="predicted"/>
<dbReference type="Proteomes" id="UP000193411">
    <property type="component" value="Unassembled WGS sequence"/>
</dbReference>
<name>A0A1Y2H7F8_9FUNG</name>
<dbReference type="EMBL" id="MCFL01000149">
    <property type="protein sequence ID" value="ORZ29623.1"/>
    <property type="molecule type" value="Genomic_DNA"/>
</dbReference>
<sequence length="146" mass="16758">MDITIHHFARALFKASRAGHVHVLERWANDSRALDVDRGRNRRMQHVLMDASDCGQLQVLKWWQEHGNFDFGVIPEWVVVQFVKQSVPPEMVFKGVGAVQAAAEGGRIKIMQRWKDNNVPFTLTEPYHDLDAIKSFVALTLIVKLR</sequence>
<organism evidence="1 2">
    <name type="scientific">Catenaria anguillulae PL171</name>
    <dbReference type="NCBI Taxonomy" id="765915"/>
    <lineage>
        <taxon>Eukaryota</taxon>
        <taxon>Fungi</taxon>
        <taxon>Fungi incertae sedis</taxon>
        <taxon>Blastocladiomycota</taxon>
        <taxon>Blastocladiomycetes</taxon>
        <taxon>Blastocladiales</taxon>
        <taxon>Catenariaceae</taxon>
        <taxon>Catenaria</taxon>
    </lineage>
</organism>
<dbReference type="AlphaFoldDB" id="A0A1Y2H7F8"/>
<keyword evidence="2" id="KW-1185">Reference proteome</keyword>
<accession>A0A1Y2H7F8</accession>
<evidence type="ECO:0000313" key="1">
    <source>
        <dbReference type="EMBL" id="ORZ29623.1"/>
    </source>
</evidence>
<evidence type="ECO:0000313" key="2">
    <source>
        <dbReference type="Proteomes" id="UP000193411"/>
    </source>
</evidence>
<gene>
    <name evidence="1" type="ORF">BCR44DRAFT_1466077</name>
</gene>
<dbReference type="SUPFAM" id="SSF140860">
    <property type="entry name" value="Pseudo ankyrin repeat-like"/>
    <property type="match status" value="1"/>
</dbReference>
<protein>
    <submittedName>
        <fullName evidence="1">Uncharacterized protein</fullName>
    </submittedName>
</protein>
<reference evidence="1 2" key="1">
    <citation type="submission" date="2016-07" db="EMBL/GenBank/DDBJ databases">
        <title>Pervasive Adenine N6-methylation of Active Genes in Fungi.</title>
        <authorList>
            <consortium name="DOE Joint Genome Institute"/>
            <person name="Mondo S.J."/>
            <person name="Dannebaum R.O."/>
            <person name="Kuo R.C."/>
            <person name="Labutti K."/>
            <person name="Haridas S."/>
            <person name="Kuo A."/>
            <person name="Salamov A."/>
            <person name="Ahrendt S.R."/>
            <person name="Lipzen A."/>
            <person name="Sullivan W."/>
            <person name="Andreopoulos W.B."/>
            <person name="Clum A."/>
            <person name="Lindquist E."/>
            <person name="Daum C."/>
            <person name="Ramamoorthy G.K."/>
            <person name="Gryganskyi A."/>
            <person name="Culley D."/>
            <person name="Magnuson J.K."/>
            <person name="James T.Y."/>
            <person name="O'Malley M.A."/>
            <person name="Stajich J.E."/>
            <person name="Spatafora J.W."/>
            <person name="Visel A."/>
            <person name="Grigoriev I.V."/>
        </authorList>
    </citation>
    <scope>NUCLEOTIDE SEQUENCE [LARGE SCALE GENOMIC DNA]</scope>
    <source>
        <strain evidence="1 2">PL171</strain>
    </source>
</reference>